<evidence type="ECO:0000313" key="1">
    <source>
        <dbReference type="EMBL" id="KAK7350974.1"/>
    </source>
</evidence>
<sequence>MHLGVSRWVLGLHVSNCLHGQTTEDISLKVFMRHVIACEWLREVNRFLIEKLSYSKLNLEVEFGVDNIRR</sequence>
<name>A0AAN9QXD1_CANGL</name>
<protein>
    <submittedName>
        <fullName evidence="1">Uncharacterized protein</fullName>
    </submittedName>
</protein>
<dbReference type="Proteomes" id="UP001367508">
    <property type="component" value="Unassembled WGS sequence"/>
</dbReference>
<evidence type="ECO:0000313" key="2">
    <source>
        <dbReference type="Proteomes" id="UP001367508"/>
    </source>
</evidence>
<reference evidence="1 2" key="1">
    <citation type="submission" date="2024-01" db="EMBL/GenBank/DDBJ databases">
        <title>The genomes of 5 underutilized Papilionoideae crops provide insights into root nodulation and disease resistanc.</title>
        <authorList>
            <person name="Jiang F."/>
        </authorList>
    </citation>
    <scope>NUCLEOTIDE SEQUENCE [LARGE SCALE GENOMIC DNA]</scope>
    <source>
        <strain evidence="1">LVBAO_FW01</strain>
        <tissue evidence="1">Leaves</tissue>
    </source>
</reference>
<accession>A0AAN9QXD1</accession>
<dbReference type="AlphaFoldDB" id="A0AAN9QXD1"/>
<gene>
    <name evidence="1" type="ORF">VNO77_10074</name>
</gene>
<comment type="caution">
    <text evidence="1">The sequence shown here is derived from an EMBL/GenBank/DDBJ whole genome shotgun (WGS) entry which is preliminary data.</text>
</comment>
<keyword evidence="2" id="KW-1185">Reference proteome</keyword>
<dbReference type="EMBL" id="JAYMYQ010000002">
    <property type="protein sequence ID" value="KAK7350974.1"/>
    <property type="molecule type" value="Genomic_DNA"/>
</dbReference>
<organism evidence="1 2">
    <name type="scientific">Canavalia gladiata</name>
    <name type="common">Sword bean</name>
    <name type="synonym">Dolichos gladiatus</name>
    <dbReference type="NCBI Taxonomy" id="3824"/>
    <lineage>
        <taxon>Eukaryota</taxon>
        <taxon>Viridiplantae</taxon>
        <taxon>Streptophyta</taxon>
        <taxon>Embryophyta</taxon>
        <taxon>Tracheophyta</taxon>
        <taxon>Spermatophyta</taxon>
        <taxon>Magnoliopsida</taxon>
        <taxon>eudicotyledons</taxon>
        <taxon>Gunneridae</taxon>
        <taxon>Pentapetalae</taxon>
        <taxon>rosids</taxon>
        <taxon>fabids</taxon>
        <taxon>Fabales</taxon>
        <taxon>Fabaceae</taxon>
        <taxon>Papilionoideae</taxon>
        <taxon>50 kb inversion clade</taxon>
        <taxon>NPAAA clade</taxon>
        <taxon>indigoferoid/millettioid clade</taxon>
        <taxon>Phaseoleae</taxon>
        <taxon>Canavalia</taxon>
    </lineage>
</organism>
<proteinExistence type="predicted"/>